<sequence length="114" mass="12262">MRYKEMLFFGMLSVGVLAGTLAVADENDAREMQALNAAKVSLTEAITLAQNAAGGMAVSAELDDEETVPVYLVEVVSGGRDYEVRVDPGTGKVLDKRLDPEDDDDGDHDKADRD</sequence>
<comment type="caution">
    <text evidence="4">The sequence shown here is derived from an EMBL/GenBank/DDBJ whole genome shotgun (WGS) entry which is preliminary data.</text>
</comment>
<feature type="domain" description="PepSY" evidence="3">
    <location>
        <begin position="39"/>
        <end position="96"/>
    </location>
</feature>
<evidence type="ECO:0000256" key="2">
    <source>
        <dbReference type="SAM" id="SignalP"/>
    </source>
</evidence>
<accession>A0A2K2HB19</accession>
<dbReference type="EMBL" id="PPFX01000012">
    <property type="protein sequence ID" value="PNU20518.1"/>
    <property type="molecule type" value="Genomic_DNA"/>
</dbReference>
<feature type="region of interest" description="Disordered" evidence="1">
    <location>
        <begin position="87"/>
        <end position="114"/>
    </location>
</feature>
<dbReference type="Pfam" id="PF03413">
    <property type="entry name" value="PepSY"/>
    <property type="match status" value="1"/>
</dbReference>
<evidence type="ECO:0000256" key="1">
    <source>
        <dbReference type="SAM" id="MobiDB-lite"/>
    </source>
</evidence>
<dbReference type="RefSeq" id="WP_103115104.1">
    <property type="nucleotide sequence ID" value="NZ_PPFX01000012.1"/>
</dbReference>
<protein>
    <submittedName>
        <fullName evidence="4">Peptidase M4</fullName>
    </submittedName>
</protein>
<feature type="signal peptide" evidence="2">
    <location>
        <begin position="1"/>
        <end position="18"/>
    </location>
</feature>
<feature type="chain" id="PRO_5014378423" evidence="2">
    <location>
        <begin position="19"/>
        <end position="114"/>
    </location>
</feature>
<name>A0A2K2HB19_9BACT</name>
<proteinExistence type="predicted"/>
<dbReference type="InterPro" id="IPR025711">
    <property type="entry name" value="PepSY"/>
</dbReference>
<evidence type="ECO:0000259" key="3">
    <source>
        <dbReference type="Pfam" id="PF03413"/>
    </source>
</evidence>
<evidence type="ECO:0000313" key="4">
    <source>
        <dbReference type="EMBL" id="PNU20518.1"/>
    </source>
</evidence>
<keyword evidence="2" id="KW-0732">Signal</keyword>
<dbReference type="Proteomes" id="UP000236340">
    <property type="component" value="Unassembled WGS sequence"/>
</dbReference>
<organism evidence="4 5">
    <name type="scientific">Geothermobacter hydrogeniphilus</name>
    <dbReference type="NCBI Taxonomy" id="1969733"/>
    <lineage>
        <taxon>Bacteria</taxon>
        <taxon>Pseudomonadati</taxon>
        <taxon>Thermodesulfobacteriota</taxon>
        <taxon>Desulfuromonadia</taxon>
        <taxon>Desulfuromonadales</taxon>
        <taxon>Geothermobacteraceae</taxon>
        <taxon>Geothermobacter</taxon>
    </lineage>
</organism>
<reference evidence="4 5" key="1">
    <citation type="journal article" date="2018" name="Genome Announc.">
        <title>Genome Sequence of Geothermobacter sp. HR-1 Iron Reducer from the Loihi Seamount.</title>
        <authorList>
            <person name="Smith H."/>
            <person name="Abuyen K."/>
            <person name="Tremblay J."/>
            <person name="Savalia P."/>
            <person name="Perez-Rodriguez I."/>
            <person name="Emerson D."/>
            <person name="Tully B."/>
            <person name="Amend J."/>
        </authorList>
    </citation>
    <scope>NUCLEOTIDE SEQUENCE [LARGE SCALE GENOMIC DNA]</scope>
    <source>
        <strain evidence="4 5">HR-1</strain>
    </source>
</reference>
<gene>
    <name evidence="4" type="ORF">C2E25_07305</name>
</gene>
<dbReference type="AlphaFoldDB" id="A0A2K2HB19"/>
<evidence type="ECO:0000313" key="5">
    <source>
        <dbReference type="Proteomes" id="UP000236340"/>
    </source>
</evidence>
<dbReference type="Gene3D" id="3.10.450.40">
    <property type="match status" value="1"/>
</dbReference>